<dbReference type="CDD" id="cd03089">
    <property type="entry name" value="PMM_PGM"/>
    <property type="match status" value="1"/>
</dbReference>
<proteinExistence type="inferred from homology"/>
<dbReference type="GO" id="GO:0004615">
    <property type="term" value="F:phosphomannomutase activity"/>
    <property type="evidence" value="ECO:0007669"/>
    <property type="project" value="TreeGrafter"/>
</dbReference>
<evidence type="ECO:0000256" key="2">
    <source>
        <dbReference type="ARBA" id="ARBA00001946"/>
    </source>
</evidence>
<dbReference type="Pfam" id="PF02879">
    <property type="entry name" value="PGM_PMM_II"/>
    <property type="match status" value="1"/>
</dbReference>
<evidence type="ECO:0000256" key="3">
    <source>
        <dbReference type="ARBA" id="ARBA00010231"/>
    </source>
</evidence>
<comment type="catalytic activity">
    <reaction evidence="1">
        <text>alpha-D-glucose 1-phosphate = alpha-D-glucose 6-phosphate</text>
        <dbReference type="Rhea" id="RHEA:23536"/>
        <dbReference type="ChEBI" id="CHEBI:58225"/>
        <dbReference type="ChEBI" id="CHEBI:58601"/>
        <dbReference type="EC" id="5.4.2.2"/>
    </reaction>
</comment>
<evidence type="ECO:0000256" key="1">
    <source>
        <dbReference type="ARBA" id="ARBA00000443"/>
    </source>
</evidence>
<keyword evidence="5" id="KW-0313">Glucose metabolism</keyword>
<dbReference type="PANTHER" id="PTHR42946">
    <property type="entry name" value="PHOSPHOHEXOSE MUTASE"/>
    <property type="match status" value="1"/>
</dbReference>
<dbReference type="Pfam" id="PF02880">
    <property type="entry name" value="PGM_PMM_III"/>
    <property type="match status" value="1"/>
</dbReference>
<comment type="caution">
    <text evidence="12">The sequence shown here is derived from an EMBL/GenBank/DDBJ whole genome shotgun (WGS) entry which is preliminary data.</text>
</comment>
<evidence type="ECO:0000256" key="4">
    <source>
        <dbReference type="ARBA" id="ARBA00012728"/>
    </source>
</evidence>
<evidence type="ECO:0000256" key="6">
    <source>
        <dbReference type="ARBA" id="ARBA00022553"/>
    </source>
</evidence>
<protein>
    <recommendedName>
        <fullName evidence="4">phosphoglucomutase (alpha-D-glucose-1,6-bisphosphate-dependent)</fullName>
        <ecNumber evidence="4">5.4.2.2</ecNumber>
    </recommendedName>
</protein>
<comment type="cofactor">
    <cofactor evidence="2">
        <name>Mg(2+)</name>
        <dbReference type="ChEBI" id="CHEBI:18420"/>
    </cofactor>
</comment>
<dbReference type="InterPro" id="IPR005846">
    <property type="entry name" value="A-D-PHexomutase_a/b/a-III"/>
</dbReference>
<gene>
    <name evidence="12" type="ORF">CVIRNUC_008703</name>
</gene>
<sequence length="561" mass="60795">MPLQNGSDVRGVAVEGVPGEKQTLNATVAYFMGCGLAEQLAKRAGVSTQSLRVSIGRDPRISGPLLAAALAAGLTSKGVSVARFGYATTPAMFMSTIIEGYQYDAAVMITASHLPYNRNGFKFFTKEGGYEKKDITELLALAAEEHTAEDAPNTAADARYRDDAFVLSCALHSEPGLIEQVDFMPVYAAHLREIIKKGVDHPDHPDQPLKGFKIVVDAGNGSGGFLASDVLAPLGADTSGRQQPNQLECSQGTYQRKGSQFLDPDGWFPNHVPNPEDKAAMIAGVKAVNTSRADLGIVVDTDVDRSAVVAGNGTPINSNRYIALMSYITLRKYSGTTIVTDSVTSNGLTEFIEGLGGKHFRYRRGYKNVIGKGVELNGQGVPTELMMETSGHGAMKENYYLDDGTYSASQIVIVMVKRHLEGLGKDIYGSLLADLKEPVESSEFRLKLKGSDFKEDGQKILASFHDWVQNGASGAEGWILEKENHEGWRVSIDEGEGKRGWCLLRASLHDPLLVLNAESDVRGGSCEIVRQVVRFFEENADESTVDSSKLYQGCSLEMVRH</sequence>
<keyword evidence="13" id="KW-1185">Reference proteome</keyword>
<accession>A0AAV1IHM8</accession>
<reference evidence="12 13" key="1">
    <citation type="submission" date="2023-10" db="EMBL/GenBank/DDBJ databases">
        <authorList>
            <person name="Maclean D."/>
            <person name="Macfadyen A."/>
        </authorList>
    </citation>
    <scope>NUCLEOTIDE SEQUENCE [LARGE SCALE GENOMIC DNA]</scope>
</reference>
<evidence type="ECO:0000256" key="5">
    <source>
        <dbReference type="ARBA" id="ARBA00022526"/>
    </source>
</evidence>
<evidence type="ECO:0000256" key="7">
    <source>
        <dbReference type="ARBA" id="ARBA00049318"/>
    </source>
</evidence>
<dbReference type="InterPro" id="IPR016055">
    <property type="entry name" value="A-D-PHexomutase_a/b/a-I/II/III"/>
</dbReference>
<comment type="catalytic activity">
    <reaction evidence="7">
        <text>alpha-D-glucose 1,6-bisphosphate + L-seryl-[protein] = O-phospho-L-seryl-[protein] + alpha-D-glucose 6-phosphate</text>
        <dbReference type="Rhea" id="RHEA:68752"/>
        <dbReference type="Rhea" id="RHEA-COMP:9863"/>
        <dbReference type="Rhea" id="RHEA-COMP:11604"/>
        <dbReference type="ChEBI" id="CHEBI:29999"/>
        <dbReference type="ChEBI" id="CHEBI:58225"/>
        <dbReference type="ChEBI" id="CHEBI:58392"/>
        <dbReference type="ChEBI" id="CHEBI:83421"/>
    </reaction>
</comment>
<evidence type="ECO:0000256" key="8">
    <source>
        <dbReference type="ARBA" id="ARBA00049409"/>
    </source>
</evidence>
<dbReference type="GO" id="GO:0004614">
    <property type="term" value="F:phosphoglucomutase activity"/>
    <property type="evidence" value="ECO:0007669"/>
    <property type="project" value="UniProtKB-EC"/>
</dbReference>
<evidence type="ECO:0000259" key="10">
    <source>
        <dbReference type="Pfam" id="PF02879"/>
    </source>
</evidence>
<feature type="domain" description="Alpha-D-phosphohexomutase alpha/beta/alpha" evidence="10">
    <location>
        <begin position="210"/>
        <end position="313"/>
    </location>
</feature>
<dbReference type="EC" id="5.4.2.2" evidence="4"/>
<dbReference type="InterPro" id="IPR050060">
    <property type="entry name" value="Phosphoglucosamine_mutase"/>
</dbReference>
<evidence type="ECO:0000259" key="9">
    <source>
        <dbReference type="Pfam" id="PF02878"/>
    </source>
</evidence>
<evidence type="ECO:0000313" key="12">
    <source>
        <dbReference type="EMBL" id="CAK0785494.1"/>
    </source>
</evidence>
<name>A0AAV1IHM8_9CHLO</name>
<organism evidence="12 13">
    <name type="scientific">Coccomyxa viridis</name>
    <dbReference type="NCBI Taxonomy" id="1274662"/>
    <lineage>
        <taxon>Eukaryota</taxon>
        <taxon>Viridiplantae</taxon>
        <taxon>Chlorophyta</taxon>
        <taxon>core chlorophytes</taxon>
        <taxon>Trebouxiophyceae</taxon>
        <taxon>Trebouxiophyceae incertae sedis</taxon>
        <taxon>Coccomyxaceae</taxon>
        <taxon>Coccomyxa</taxon>
    </lineage>
</organism>
<dbReference type="AlphaFoldDB" id="A0AAV1IHM8"/>
<dbReference type="PANTHER" id="PTHR42946:SF1">
    <property type="entry name" value="PHOSPHOGLUCOMUTASE (ALPHA-D-GLUCOSE-1,6-BISPHOSPHATE-DEPENDENT)"/>
    <property type="match status" value="1"/>
</dbReference>
<keyword evidence="6" id="KW-0597">Phosphoprotein</keyword>
<evidence type="ECO:0000259" key="11">
    <source>
        <dbReference type="Pfam" id="PF02880"/>
    </source>
</evidence>
<dbReference type="GO" id="GO:0006006">
    <property type="term" value="P:glucose metabolic process"/>
    <property type="evidence" value="ECO:0007669"/>
    <property type="project" value="UniProtKB-KW"/>
</dbReference>
<dbReference type="InterPro" id="IPR005844">
    <property type="entry name" value="A-D-PHexomutase_a/b/a-I"/>
</dbReference>
<dbReference type="Pfam" id="PF02878">
    <property type="entry name" value="PGM_PMM_I"/>
    <property type="match status" value="1"/>
</dbReference>
<dbReference type="SUPFAM" id="SSF53738">
    <property type="entry name" value="Phosphoglucomutase, first 3 domains"/>
    <property type="match status" value="3"/>
</dbReference>
<feature type="domain" description="Alpha-D-phosphohexomutase alpha/beta/alpha" evidence="9">
    <location>
        <begin position="7"/>
        <end position="140"/>
    </location>
</feature>
<dbReference type="InterPro" id="IPR005841">
    <property type="entry name" value="Alpha-D-phosphohexomutase_SF"/>
</dbReference>
<keyword evidence="5" id="KW-0119">Carbohydrate metabolism</keyword>
<feature type="domain" description="Alpha-D-phosphohexomutase alpha/beta/alpha" evidence="11">
    <location>
        <begin position="318"/>
        <end position="418"/>
    </location>
</feature>
<comment type="catalytic activity">
    <reaction evidence="8">
        <text>O-phospho-L-seryl-[protein] + alpha-D-glucose 1-phosphate = alpha-D-glucose 1,6-bisphosphate + L-seryl-[protein]</text>
        <dbReference type="Rhea" id="RHEA:68748"/>
        <dbReference type="Rhea" id="RHEA-COMP:9863"/>
        <dbReference type="Rhea" id="RHEA-COMP:11604"/>
        <dbReference type="ChEBI" id="CHEBI:29999"/>
        <dbReference type="ChEBI" id="CHEBI:58392"/>
        <dbReference type="ChEBI" id="CHEBI:58601"/>
        <dbReference type="ChEBI" id="CHEBI:83421"/>
    </reaction>
</comment>
<dbReference type="InterPro" id="IPR005845">
    <property type="entry name" value="A-D-PHexomutase_a/b/a-II"/>
</dbReference>
<dbReference type="PRINTS" id="PR00509">
    <property type="entry name" value="PGMPMM"/>
</dbReference>
<dbReference type="Gene3D" id="3.40.120.10">
    <property type="entry name" value="Alpha-D-Glucose-1,6-Bisphosphate, subunit A, domain 3"/>
    <property type="match status" value="3"/>
</dbReference>
<evidence type="ECO:0000313" key="13">
    <source>
        <dbReference type="Proteomes" id="UP001314263"/>
    </source>
</evidence>
<dbReference type="EMBL" id="CAUYUE010000012">
    <property type="protein sequence ID" value="CAK0785494.1"/>
    <property type="molecule type" value="Genomic_DNA"/>
</dbReference>
<comment type="similarity">
    <text evidence="3">Belongs to the phosphohexose mutase family.</text>
</comment>
<dbReference type="Proteomes" id="UP001314263">
    <property type="component" value="Unassembled WGS sequence"/>
</dbReference>